<evidence type="ECO:0000313" key="2">
    <source>
        <dbReference type="EMBL" id="OGY67931.1"/>
    </source>
</evidence>
<proteinExistence type="predicted"/>
<dbReference type="Proteomes" id="UP000177690">
    <property type="component" value="Unassembled WGS sequence"/>
</dbReference>
<keyword evidence="1" id="KW-1133">Transmembrane helix</keyword>
<dbReference type="EMBL" id="MHJL01000011">
    <property type="protein sequence ID" value="OGY67931.1"/>
    <property type="molecule type" value="Genomic_DNA"/>
</dbReference>
<organism evidence="2 3">
    <name type="scientific">Candidatus Harrisonbacteria bacterium RIFCSPLOWO2_02_FULL_41_13b</name>
    <dbReference type="NCBI Taxonomy" id="1798409"/>
    <lineage>
        <taxon>Bacteria</taxon>
        <taxon>Candidatus Harrisoniibacteriota</taxon>
    </lineage>
</organism>
<evidence type="ECO:0000313" key="3">
    <source>
        <dbReference type="Proteomes" id="UP000177690"/>
    </source>
</evidence>
<dbReference type="STRING" id="1798409.A3I24_02070"/>
<feature type="transmembrane region" description="Helical" evidence="1">
    <location>
        <begin position="9"/>
        <end position="28"/>
    </location>
</feature>
<comment type="caution">
    <text evidence="2">The sequence shown here is derived from an EMBL/GenBank/DDBJ whole genome shotgun (WGS) entry which is preliminary data.</text>
</comment>
<keyword evidence="1" id="KW-0812">Transmembrane</keyword>
<dbReference type="AlphaFoldDB" id="A0A1G1ZTX8"/>
<keyword evidence="1" id="KW-0472">Membrane</keyword>
<sequence>MDQEIKKDWFLPASILASAVIITIVIAYDAGRLDQNRNQVTNLADIVVDDGVVLPIAWDNIGRQLVEGGVIDRDKWEQLYGQNGYDSQTRRMLEGGNVPVVMNQDNSRQILNLLWAFGLANKNLVLENGPMSDAQYGGPENFASTGGWTLAKGDAMDHFSRHKLVELNSDQQSLVERVAKNIYRPCCGNSTHFPDCNHGMAMLGLLELMAAQGISEAEMYQVALRVNSYWFPDTYLAIQGYFEDQGVDWKTINPKEILGQKYSSAAGYQKILSEIKTRPIRKGSGCSI</sequence>
<protein>
    <submittedName>
        <fullName evidence="2">Uncharacterized protein</fullName>
    </submittedName>
</protein>
<evidence type="ECO:0000256" key="1">
    <source>
        <dbReference type="SAM" id="Phobius"/>
    </source>
</evidence>
<accession>A0A1G1ZTX8</accession>
<name>A0A1G1ZTX8_9BACT</name>
<gene>
    <name evidence="2" type="ORF">A3I24_02070</name>
</gene>
<reference evidence="2 3" key="1">
    <citation type="journal article" date="2016" name="Nat. Commun.">
        <title>Thousands of microbial genomes shed light on interconnected biogeochemical processes in an aquifer system.</title>
        <authorList>
            <person name="Anantharaman K."/>
            <person name="Brown C.T."/>
            <person name="Hug L.A."/>
            <person name="Sharon I."/>
            <person name="Castelle C.J."/>
            <person name="Probst A.J."/>
            <person name="Thomas B.C."/>
            <person name="Singh A."/>
            <person name="Wilkins M.J."/>
            <person name="Karaoz U."/>
            <person name="Brodie E.L."/>
            <person name="Williams K.H."/>
            <person name="Hubbard S.S."/>
            <person name="Banfield J.F."/>
        </authorList>
    </citation>
    <scope>NUCLEOTIDE SEQUENCE [LARGE SCALE GENOMIC DNA]</scope>
</reference>